<proteinExistence type="predicted"/>
<dbReference type="Gene3D" id="3.40.50.12780">
    <property type="entry name" value="N-terminal domain of ligase-like"/>
    <property type="match status" value="1"/>
</dbReference>
<sequence>MHIVDLSRLTDRVVGRILTEQAAHAGDARWLMSDDRVVTFGEARDAVSRIAASLAGFGVGRGDVVAVHMDASIDLVLAGIGASELGARFAPMSTDYHGEFLSRNIAASTAEVLVTDARLAGQYASLADLGRVRHLVVAGKADLDPLRRPGLAVHDFEELLTNEPIALPSVAAHDDVLMMWWSSGTTGAPKGIMQTHAGLMRSASYWIRDRDVREDEVWYSCLPMYLGGAYTTALWPSLVSGTAVGIDASLSVSRFWDRVRHYRATQIFTLGAMHMFLMQAPERPDDRDNSVRCAVPVPLPWSQVPRFKERFGIPDVQQAYGQSEVPCRIFAAPDDGTPWRDNAIGRPVPWLDVRLVDENDEDVPVGEVGEIIVRPKEPNLLFAGYFNAPDVTARTWRNLWHHTGDLARAEPDGQYFFADRKKDYIRYKGRNISMVEVEAVVAGHPEVAEVAAFGRQSAELESEAELALAVVARAGASLVAEELARFINDHAPYYFVPRYIEIVDDLPRNAQFKTDKVALRSRPLADGAWDRDLAGFEVSR</sequence>
<dbReference type="InterPro" id="IPR042099">
    <property type="entry name" value="ANL_N_sf"/>
</dbReference>
<name>A0A4D4LM43_STRVO</name>
<evidence type="ECO:0000259" key="2">
    <source>
        <dbReference type="Pfam" id="PF13193"/>
    </source>
</evidence>
<dbReference type="OrthoDB" id="4363623at2"/>
<dbReference type="SUPFAM" id="SSF56801">
    <property type="entry name" value="Acetyl-CoA synthetase-like"/>
    <property type="match status" value="1"/>
</dbReference>
<keyword evidence="3" id="KW-0436">Ligase</keyword>
<gene>
    <name evidence="3" type="ORF">SVIO_095820</name>
</gene>
<dbReference type="Pfam" id="PF13193">
    <property type="entry name" value="AMP-binding_C"/>
    <property type="match status" value="1"/>
</dbReference>
<evidence type="ECO:0000313" key="3">
    <source>
        <dbReference type="EMBL" id="GDY58959.1"/>
    </source>
</evidence>
<dbReference type="InterPro" id="IPR025110">
    <property type="entry name" value="AMP-bd_C"/>
</dbReference>
<accession>A0A4D4LM43</accession>
<dbReference type="AlphaFoldDB" id="A0A4D4LM43"/>
<organism evidence="3 4">
    <name type="scientific">Streptomyces violaceusniger</name>
    <dbReference type="NCBI Taxonomy" id="68280"/>
    <lineage>
        <taxon>Bacteria</taxon>
        <taxon>Bacillati</taxon>
        <taxon>Actinomycetota</taxon>
        <taxon>Actinomycetes</taxon>
        <taxon>Kitasatosporales</taxon>
        <taxon>Streptomycetaceae</taxon>
        <taxon>Streptomyces</taxon>
        <taxon>Streptomyces violaceusniger group</taxon>
    </lineage>
</organism>
<dbReference type="PANTHER" id="PTHR43767">
    <property type="entry name" value="LONG-CHAIN-FATTY-ACID--COA LIGASE"/>
    <property type="match status" value="1"/>
</dbReference>
<dbReference type="InterPro" id="IPR045851">
    <property type="entry name" value="AMP-bd_C_sf"/>
</dbReference>
<feature type="domain" description="AMP-dependent synthetase/ligase" evidence="1">
    <location>
        <begin position="19"/>
        <end position="385"/>
    </location>
</feature>
<protein>
    <submittedName>
        <fullName evidence="3">ATP-dependent acyl-CoA ligase</fullName>
    </submittedName>
</protein>
<dbReference type="InterPro" id="IPR000873">
    <property type="entry name" value="AMP-dep_synth/lig_dom"/>
</dbReference>
<dbReference type="PANTHER" id="PTHR43767:SF1">
    <property type="entry name" value="NONRIBOSOMAL PEPTIDE SYNTHASE PES1 (EUROFUNG)-RELATED"/>
    <property type="match status" value="1"/>
</dbReference>
<reference evidence="3 4" key="1">
    <citation type="journal article" date="2020" name="Int. J. Syst. Evol. Microbiol.">
        <title>Reclassification of Streptomyces castelarensis and Streptomyces sporoclivatus as later heterotypic synonyms of Streptomyces antimycoticus.</title>
        <authorList>
            <person name="Komaki H."/>
            <person name="Tamura T."/>
        </authorList>
    </citation>
    <scope>NUCLEOTIDE SEQUENCE [LARGE SCALE GENOMIC DNA]</scope>
    <source>
        <strain evidence="3 4">NBRC 13459</strain>
    </source>
</reference>
<comment type="caution">
    <text evidence="3">The sequence shown here is derived from an EMBL/GenBank/DDBJ whole genome shotgun (WGS) entry which is preliminary data.</text>
</comment>
<dbReference type="Pfam" id="PF00501">
    <property type="entry name" value="AMP-binding"/>
    <property type="match status" value="1"/>
</dbReference>
<evidence type="ECO:0000259" key="1">
    <source>
        <dbReference type="Pfam" id="PF00501"/>
    </source>
</evidence>
<dbReference type="InterPro" id="IPR050237">
    <property type="entry name" value="ATP-dep_AMP-bd_enzyme"/>
</dbReference>
<dbReference type="PROSITE" id="PS00455">
    <property type="entry name" value="AMP_BINDING"/>
    <property type="match status" value="1"/>
</dbReference>
<dbReference type="Proteomes" id="UP000301309">
    <property type="component" value="Unassembled WGS sequence"/>
</dbReference>
<dbReference type="InterPro" id="IPR020845">
    <property type="entry name" value="AMP-binding_CS"/>
</dbReference>
<keyword evidence="4" id="KW-1185">Reference proteome</keyword>
<dbReference type="GO" id="GO:0016878">
    <property type="term" value="F:acid-thiol ligase activity"/>
    <property type="evidence" value="ECO:0007669"/>
    <property type="project" value="UniProtKB-ARBA"/>
</dbReference>
<feature type="domain" description="AMP-binding enzyme C-terminal" evidence="2">
    <location>
        <begin position="436"/>
        <end position="513"/>
    </location>
</feature>
<dbReference type="Gene3D" id="3.30.300.30">
    <property type="match status" value="1"/>
</dbReference>
<evidence type="ECO:0000313" key="4">
    <source>
        <dbReference type="Proteomes" id="UP000301309"/>
    </source>
</evidence>
<dbReference type="EMBL" id="BJHW01000002">
    <property type="protein sequence ID" value="GDY58959.1"/>
    <property type="molecule type" value="Genomic_DNA"/>
</dbReference>
<dbReference type="RefSeq" id="WP_137981438.1">
    <property type="nucleotide sequence ID" value="NZ_BAAASO010000013.1"/>
</dbReference>